<keyword evidence="1" id="KW-0472">Membrane</keyword>
<keyword evidence="1" id="KW-1133">Transmembrane helix</keyword>
<name>A0A329ULR4_9FIRM</name>
<proteinExistence type="predicted"/>
<comment type="caution">
    <text evidence="2">The sequence shown here is derived from an EMBL/GenBank/DDBJ whole genome shotgun (WGS) entry which is preliminary data.</text>
</comment>
<dbReference type="AlphaFoldDB" id="A0A329ULR4"/>
<organism evidence="2 3">
    <name type="scientific">Faecalibacterium hattorii</name>
    <dbReference type="NCBI Taxonomy" id="2935520"/>
    <lineage>
        <taxon>Bacteria</taxon>
        <taxon>Bacillati</taxon>
        <taxon>Bacillota</taxon>
        <taxon>Clostridia</taxon>
        <taxon>Eubacteriales</taxon>
        <taxon>Oscillospiraceae</taxon>
        <taxon>Faecalibacterium</taxon>
    </lineage>
</organism>
<keyword evidence="3" id="KW-1185">Reference proteome</keyword>
<evidence type="ECO:0000256" key="1">
    <source>
        <dbReference type="SAM" id="Phobius"/>
    </source>
</evidence>
<evidence type="ECO:0000313" key="3">
    <source>
        <dbReference type="Proteomes" id="UP000250429"/>
    </source>
</evidence>
<gene>
    <name evidence="2" type="ORF">C4N23_06080</name>
</gene>
<dbReference type="EMBL" id="PRLC01000007">
    <property type="protein sequence ID" value="RAW62036.1"/>
    <property type="molecule type" value="Genomic_DNA"/>
</dbReference>
<dbReference type="Proteomes" id="UP000250429">
    <property type="component" value="Unassembled WGS sequence"/>
</dbReference>
<keyword evidence="1" id="KW-0812">Transmembrane</keyword>
<evidence type="ECO:0000313" key="2">
    <source>
        <dbReference type="EMBL" id="RAW62036.1"/>
    </source>
</evidence>
<reference evidence="2 3" key="1">
    <citation type="submission" date="2018-02" db="EMBL/GenBank/DDBJ databases">
        <title>Complete genome sequencing of Faecalibacterium prausnitzii strains isolated from the human gut.</title>
        <authorList>
            <person name="Fitzgerald B.C."/>
            <person name="Shkoporov A.N."/>
            <person name="Ross P.R."/>
            <person name="Hill C."/>
        </authorList>
    </citation>
    <scope>NUCLEOTIDE SEQUENCE [LARGE SCALE GENOMIC DNA]</scope>
    <source>
        <strain evidence="2 3">APC922/41-1</strain>
    </source>
</reference>
<protein>
    <submittedName>
        <fullName evidence="2">Uncharacterized protein</fullName>
    </submittedName>
</protein>
<feature type="transmembrane region" description="Helical" evidence="1">
    <location>
        <begin position="20"/>
        <end position="45"/>
    </location>
</feature>
<sequence>METRKQTRSPPVSLLPRGFLFLVLTALELVVLLLSLIGGAVYVTFQITWTVSHSDEHKKK</sequence>
<accession>A0A329ULR4</accession>